<feature type="transmembrane region" description="Helical" evidence="1">
    <location>
        <begin position="6"/>
        <end position="32"/>
    </location>
</feature>
<dbReference type="AlphaFoldDB" id="A0A2P5Y7H3"/>
<organism evidence="2 3">
    <name type="scientific">Gossypium barbadense</name>
    <name type="common">Sea Island cotton</name>
    <name type="synonym">Hibiscus barbadensis</name>
    <dbReference type="NCBI Taxonomy" id="3634"/>
    <lineage>
        <taxon>Eukaryota</taxon>
        <taxon>Viridiplantae</taxon>
        <taxon>Streptophyta</taxon>
        <taxon>Embryophyta</taxon>
        <taxon>Tracheophyta</taxon>
        <taxon>Spermatophyta</taxon>
        <taxon>Magnoliopsida</taxon>
        <taxon>eudicotyledons</taxon>
        <taxon>Gunneridae</taxon>
        <taxon>Pentapetalae</taxon>
        <taxon>rosids</taxon>
        <taxon>malvids</taxon>
        <taxon>Malvales</taxon>
        <taxon>Malvaceae</taxon>
        <taxon>Malvoideae</taxon>
        <taxon>Gossypium</taxon>
    </lineage>
</organism>
<dbReference type="InterPro" id="IPR044890">
    <property type="entry name" value="TMEM14_sf"/>
</dbReference>
<name>A0A2P5Y7H3_GOSBA</name>
<evidence type="ECO:0000313" key="3">
    <source>
        <dbReference type="Proteomes" id="UP000239757"/>
    </source>
</evidence>
<keyword evidence="1" id="KW-0472">Membrane</keyword>
<evidence type="ECO:0000313" key="2">
    <source>
        <dbReference type="EMBL" id="PPS11522.1"/>
    </source>
</evidence>
<dbReference type="Gene3D" id="1.10.10.1740">
    <property type="entry name" value="Transmembrane protein 14-like"/>
    <property type="match status" value="1"/>
</dbReference>
<protein>
    <submittedName>
        <fullName evidence="2">Uncharacterized protein</fullName>
    </submittedName>
</protein>
<keyword evidence="1" id="KW-0812">Transmembrane</keyword>
<reference evidence="2 3" key="1">
    <citation type="submission" date="2015-01" db="EMBL/GenBank/DDBJ databases">
        <title>Genome of allotetraploid Gossypium barbadense reveals genomic plasticity and fiber elongation in cotton evolution.</title>
        <authorList>
            <person name="Chen X."/>
            <person name="Liu X."/>
            <person name="Zhao B."/>
            <person name="Zheng H."/>
            <person name="Hu Y."/>
            <person name="Lu G."/>
            <person name="Yang C."/>
            <person name="Chen J."/>
            <person name="Shan C."/>
            <person name="Zhang L."/>
            <person name="Zhou Y."/>
            <person name="Wang L."/>
            <person name="Guo W."/>
            <person name="Bai Y."/>
            <person name="Ruan J."/>
            <person name="Shangguan X."/>
            <person name="Mao Y."/>
            <person name="Jiang J."/>
            <person name="Zhu Y."/>
            <person name="Lei J."/>
            <person name="Kang H."/>
            <person name="Chen S."/>
            <person name="He X."/>
            <person name="Wang R."/>
            <person name="Wang Y."/>
            <person name="Chen J."/>
            <person name="Wang L."/>
            <person name="Yu S."/>
            <person name="Wang B."/>
            <person name="Wei J."/>
            <person name="Song S."/>
            <person name="Lu X."/>
            <person name="Gao Z."/>
            <person name="Gu W."/>
            <person name="Deng X."/>
            <person name="Ma D."/>
            <person name="Wang S."/>
            <person name="Liang W."/>
            <person name="Fang L."/>
            <person name="Cai C."/>
            <person name="Zhu X."/>
            <person name="Zhou B."/>
            <person name="Zhang Y."/>
            <person name="Chen Z."/>
            <person name="Xu S."/>
            <person name="Zhu R."/>
            <person name="Wang S."/>
            <person name="Zhang T."/>
            <person name="Zhao G."/>
        </authorList>
    </citation>
    <scope>NUCLEOTIDE SEQUENCE [LARGE SCALE GENOMIC DNA]</scope>
    <source>
        <strain evidence="3">cv. Xinhai21</strain>
        <tissue evidence="2">Leaf</tissue>
    </source>
</reference>
<dbReference type="Proteomes" id="UP000239757">
    <property type="component" value="Unassembled WGS sequence"/>
</dbReference>
<accession>A0A2P5Y7H3</accession>
<proteinExistence type="predicted"/>
<feature type="transmembrane region" description="Helical" evidence="1">
    <location>
        <begin position="44"/>
        <end position="67"/>
    </location>
</feature>
<dbReference type="EMBL" id="KZ663575">
    <property type="protein sequence ID" value="PPS11522.1"/>
    <property type="molecule type" value="Genomic_DNA"/>
</dbReference>
<feature type="transmembrane region" description="Helical" evidence="1">
    <location>
        <begin position="82"/>
        <end position="100"/>
    </location>
</feature>
<sequence length="116" mass="13335">MNQPLLQSTLYCTICEFSIMKEVFFIIIRFISKTTYKYIKLVSYLEWITPLNVCSDFAALAAVLFWMNFQTYSSTKKLFPDAFYAAISAAMFFFYSYVVISGGNPPPKKMKLSAAH</sequence>
<gene>
    <name evidence="2" type="ORF">GOBAR_AA09120</name>
</gene>
<dbReference type="OrthoDB" id="655183at2759"/>
<keyword evidence="1" id="KW-1133">Transmembrane helix</keyword>
<evidence type="ECO:0000256" key="1">
    <source>
        <dbReference type="SAM" id="Phobius"/>
    </source>
</evidence>